<sequence length="148" mass="16196">MITADGQPKFEDCRELLNESELTRVVIYENSARRVDPSVEQNFALQILTKLEDDEFEIRCKATLASHGGKYIADAGAVFALKTHGQIEESIAREFAAKVGVMAVYPYLRATIGQAAASLGLDIPVLPLLRSGEITLNIDKPEHLPAAE</sequence>
<reference evidence="1 2" key="1">
    <citation type="submission" date="2019-01" db="EMBL/GenBank/DDBJ databases">
        <title>High-quality-draft genome sequences of five non-tuberculosis mycobacteriaceae isolated from a nosocomial environment.</title>
        <authorList>
            <person name="Tiago I."/>
            <person name="Alarico S."/>
            <person name="Pereira S.G."/>
            <person name="Coelho C."/>
            <person name="Maranha A."/>
            <person name="Empadinhas N."/>
        </authorList>
    </citation>
    <scope>NUCLEOTIDE SEQUENCE [LARGE SCALE GENOMIC DNA]</scope>
    <source>
        <strain evidence="1 2">24AIII</strain>
    </source>
</reference>
<dbReference type="Proteomes" id="UP000294929">
    <property type="component" value="Unassembled WGS sequence"/>
</dbReference>
<dbReference type="RefSeq" id="WP_133426773.1">
    <property type="nucleotide sequence ID" value="NZ_JAPMJT010000004.1"/>
</dbReference>
<evidence type="ECO:0008006" key="3">
    <source>
        <dbReference type="Google" id="ProtNLM"/>
    </source>
</evidence>
<dbReference type="AlphaFoldDB" id="A0A4R5WH73"/>
<organism evidence="1 2">
    <name type="scientific">Mycolicibacterium mucogenicum</name>
    <name type="common">Mycobacterium mucogenicum</name>
    <dbReference type="NCBI Taxonomy" id="56689"/>
    <lineage>
        <taxon>Bacteria</taxon>
        <taxon>Bacillati</taxon>
        <taxon>Actinomycetota</taxon>
        <taxon>Actinomycetes</taxon>
        <taxon>Mycobacteriales</taxon>
        <taxon>Mycobacteriaceae</taxon>
        <taxon>Mycolicibacterium</taxon>
    </lineage>
</organism>
<dbReference type="InterPro" id="IPR035958">
    <property type="entry name" value="SecB-like_sf"/>
</dbReference>
<dbReference type="EMBL" id="SDLO01000008">
    <property type="protein sequence ID" value="TDK89597.1"/>
    <property type="molecule type" value="Genomic_DNA"/>
</dbReference>
<evidence type="ECO:0000313" key="2">
    <source>
        <dbReference type="Proteomes" id="UP000294929"/>
    </source>
</evidence>
<dbReference type="SUPFAM" id="SSF54611">
    <property type="entry name" value="SecB-like"/>
    <property type="match status" value="1"/>
</dbReference>
<name>A0A4R5WH73_MYCMU</name>
<proteinExistence type="predicted"/>
<protein>
    <recommendedName>
        <fullName evidence="3">Preprotein translocase subunit SecB</fullName>
    </recommendedName>
</protein>
<accession>A0A4R5WH73</accession>
<gene>
    <name evidence="1" type="ORF">EUA03_12510</name>
</gene>
<comment type="caution">
    <text evidence="1">The sequence shown here is derived from an EMBL/GenBank/DDBJ whole genome shotgun (WGS) entry which is preliminary data.</text>
</comment>
<evidence type="ECO:0000313" key="1">
    <source>
        <dbReference type="EMBL" id="TDK89597.1"/>
    </source>
</evidence>